<comment type="caution">
    <text evidence="2">The sequence shown here is derived from an EMBL/GenBank/DDBJ whole genome shotgun (WGS) entry which is preliminary data.</text>
</comment>
<keyword evidence="1" id="KW-1133">Transmembrane helix</keyword>
<reference evidence="3" key="1">
    <citation type="journal article" date="2019" name="Int. J. Syst. Evol. Microbiol.">
        <title>The Global Catalogue of Microorganisms (GCM) 10K type strain sequencing project: providing services to taxonomists for standard genome sequencing and annotation.</title>
        <authorList>
            <consortium name="The Broad Institute Genomics Platform"/>
            <consortium name="The Broad Institute Genome Sequencing Center for Infectious Disease"/>
            <person name="Wu L."/>
            <person name="Ma J."/>
        </authorList>
    </citation>
    <scope>NUCLEOTIDE SEQUENCE [LARGE SCALE GENOMIC DNA]</scope>
    <source>
        <strain evidence="3">JCM 17458</strain>
    </source>
</reference>
<sequence>MKPFFDDLMNLRATLDRARKSDDRGASAIEWVVITAVLVIAVSVVGAIVMSIVRERSQTLETCANNAAEGNSCEGAAVPGGAPDDVAAPAASVVPAGAAGSATDPANLL</sequence>
<evidence type="ECO:0000313" key="3">
    <source>
        <dbReference type="Proteomes" id="UP001501586"/>
    </source>
</evidence>
<keyword evidence="3" id="KW-1185">Reference proteome</keyword>
<dbReference type="Proteomes" id="UP001501586">
    <property type="component" value="Unassembled WGS sequence"/>
</dbReference>
<organism evidence="2 3">
    <name type="scientific">Brevibacterium daeguense</name>
    <dbReference type="NCBI Taxonomy" id="909936"/>
    <lineage>
        <taxon>Bacteria</taxon>
        <taxon>Bacillati</taxon>
        <taxon>Actinomycetota</taxon>
        <taxon>Actinomycetes</taxon>
        <taxon>Micrococcales</taxon>
        <taxon>Brevibacteriaceae</taxon>
        <taxon>Brevibacterium</taxon>
    </lineage>
</organism>
<evidence type="ECO:0008006" key="4">
    <source>
        <dbReference type="Google" id="ProtNLM"/>
    </source>
</evidence>
<protein>
    <recommendedName>
        <fullName evidence="4">Pilus assembly protein</fullName>
    </recommendedName>
</protein>
<accession>A0ABP8EH02</accession>
<keyword evidence="1" id="KW-0472">Membrane</keyword>
<gene>
    <name evidence="2" type="ORF">GCM10022261_07670</name>
</gene>
<dbReference type="EMBL" id="BAABAZ010000004">
    <property type="protein sequence ID" value="GAA4283236.1"/>
    <property type="molecule type" value="Genomic_DNA"/>
</dbReference>
<dbReference type="RefSeq" id="WP_236865662.1">
    <property type="nucleotide sequence ID" value="NZ_BAABAZ010000004.1"/>
</dbReference>
<name>A0ABP8EH02_9MICO</name>
<proteinExistence type="predicted"/>
<evidence type="ECO:0000256" key="1">
    <source>
        <dbReference type="SAM" id="Phobius"/>
    </source>
</evidence>
<feature type="transmembrane region" description="Helical" evidence="1">
    <location>
        <begin position="31"/>
        <end position="53"/>
    </location>
</feature>
<evidence type="ECO:0000313" key="2">
    <source>
        <dbReference type="EMBL" id="GAA4283236.1"/>
    </source>
</evidence>
<keyword evidence="1" id="KW-0812">Transmembrane</keyword>